<protein>
    <submittedName>
        <fullName evidence="1">Uncharacterized protein</fullName>
    </submittedName>
</protein>
<evidence type="ECO:0000313" key="1">
    <source>
        <dbReference type="EMBL" id="MFD0861216.1"/>
    </source>
</evidence>
<evidence type="ECO:0000313" key="2">
    <source>
        <dbReference type="Proteomes" id="UP001596978"/>
    </source>
</evidence>
<dbReference type="PROSITE" id="PS51257">
    <property type="entry name" value="PROKAR_LIPOPROTEIN"/>
    <property type="match status" value="1"/>
</dbReference>
<gene>
    <name evidence="1" type="ORF">ACFQ1M_03270</name>
</gene>
<organism evidence="1 2">
    <name type="scientific">Sungkyunkwania multivorans</name>
    <dbReference type="NCBI Taxonomy" id="1173618"/>
    <lineage>
        <taxon>Bacteria</taxon>
        <taxon>Pseudomonadati</taxon>
        <taxon>Bacteroidota</taxon>
        <taxon>Flavobacteriia</taxon>
        <taxon>Flavobacteriales</taxon>
        <taxon>Flavobacteriaceae</taxon>
        <taxon>Sungkyunkwania</taxon>
    </lineage>
</organism>
<dbReference type="EMBL" id="JBHTJH010000004">
    <property type="protein sequence ID" value="MFD0861216.1"/>
    <property type="molecule type" value="Genomic_DNA"/>
</dbReference>
<accession>A0ABW3CTW9</accession>
<sequence length="582" mass="59397">MIRKMFLGAIAIGMFAASCSNDDDGPAPIVAEAGTLTGGPFTFVVDGTPDNVSGITTDPAAVGANSTFVITDDQNNILGLPPNIEALEAVDFDDAGAGVCLIWYLRYEGTISGAEMGMNAGDLEGNFDLSNSITVTRQGQANAGTIAGGPFTFTVDGTADNVSGITQDLTNASGSSSTWVITDDTGNILGLPPTLADVEGVNFDDAGAGVCLIWYLRYEGEITGAAMGMNANNIQGNFDLSNSITVTRNLPAEAGTISGGPFTFVVDGTVDNVSGITQDLSNASGSNSTWVITDDAGNILGLPPTLADVEGVNFDDAGAGVCLIWYLRYEGEITGAEMGMNASGIQGNFDLSNAITVTRNVAANAGTIAGGPFTFTVDGTVDNVSGITQDLTNASGSSSTWVITDDAGNILGLPPTLAAVEGVDFDGAGVGVCLIWYLRYEGEITGAEMGMNASGIQGNFDLSNSITVTRNAMAEAGTISGGPFTFTVDGTPDNVSGITQDLTNASGSSSTWVITDDAGNILGLPPTLAAVEGVDFDAAGAGVCLIWHLRYEGEIMGAEMGMNASGIQGNFDLSNSITVTRN</sequence>
<dbReference type="RefSeq" id="WP_386403814.1">
    <property type="nucleotide sequence ID" value="NZ_JBHTJH010000004.1"/>
</dbReference>
<keyword evidence="2" id="KW-1185">Reference proteome</keyword>
<proteinExistence type="predicted"/>
<reference evidence="2" key="1">
    <citation type="journal article" date="2019" name="Int. J. Syst. Evol. Microbiol.">
        <title>The Global Catalogue of Microorganisms (GCM) 10K type strain sequencing project: providing services to taxonomists for standard genome sequencing and annotation.</title>
        <authorList>
            <consortium name="The Broad Institute Genomics Platform"/>
            <consortium name="The Broad Institute Genome Sequencing Center for Infectious Disease"/>
            <person name="Wu L."/>
            <person name="Ma J."/>
        </authorList>
    </citation>
    <scope>NUCLEOTIDE SEQUENCE [LARGE SCALE GENOMIC DNA]</scope>
    <source>
        <strain evidence="2">CCUG 62952</strain>
    </source>
</reference>
<dbReference type="Proteomes" id="UP001596978">
    <property type="component" value="Unassembled WGS sequence"/>
</dbReference>
<comment type="caution">
    <text evidence="1">The sequence shown here is derived from an EMBL/GenBank/DDBJ whole genome shotgun (WGS) entry which is preliminary data.</text>
</comment>
<name>A0ABW3CTW9_9FLAO</name>